<dbReference type="PANTHER" id="PTHR10668">
    <property type="entry name" value="PHYTOENE DEHYDROGENASE"/>
    <property type="match status" value="1"/>
</dbReference>
<accession>A0ABQ6JH03</accession>
<feature type="region of interest" description="Disordered" evidence="1">
    <location>
        <begin position="86"/>
        <end position="154"/>
    </location>
</feature>
<dbReference type="SUPFAM" id="SSF51905">
    <property type="entry name" value="FAD/NAD(P)-binding domain"/>
    <property type="match status" value="1"/>
</dbReference>
<proteinExistence type="predicted"/>
<reference evidence="3" key="1">
    <citation type="journal article" date="2019" name="Int. J. Syst. Evol. Microbiol.">
        <title>The Global Catalogue of Microorganisms (GCM) 10K type strain sequencing project: providing services to taxonomists for standard genome sequencing and annotation.</title>
        <authorList>
            <consortium name="The Broad Institute Genomics Platform"/>
            <consortium name="The Broad Institute Genome Sequencing Center for Infectious Disease"/>
            <person name="Wu L."/>
            <person name="Ma J."/>
        </authorList>
    </citation>
    <scope>NUCLEOTIDE SEQUENCE [LARGE SCALE GENOMIC DNA]</scope>
    <source>
        <strain evidence="3">NBRC 108730</strain>
    </source>
</reference>
<evidence type="ECO:0000313" key="2">
    <source>
        <dbReference type="EMBL" id="GMA86125.1"/>
    </source>
</evidence>
<gene>
    <name evidence="2" type="ORF">GCM10025868_13750</name>
</gene>
<evidence type="ECO:0008006" key="4">
    <source>
        <dbReference type="Google" id="ProtNLM"/>
    </source>
</evidence>
<comment type="caution">
    <text evidence="2">The sequence shown here is derived from an EMBL/GenBank/DDBJ whole genome shotgun (WGS) entry which is preliminary data.</text>
</comment>
<sequence length="154" mass="15939">MTSPALDAVVVGSGPNGLAAALVLAAAGLSVEVLEAQPTLGGGSRTLDLTLPGFRNDLCSAVHPMAVASPFYRALDLDRRGIEPAAARGGVRPAAGRRARGHRVARPRPHRRGSRARRTGLALARRRACRTTGRVSSTSPSATCARCRATSAPQ</sequence>
<dbReference type="InterPro" id="IPR036188">
    <property type="entry name" value="FAD/NAD-bd_sf"/>
</dbReference>
<dbReference type="EMBL" id="BSUZ01000001">
    <property type="protein sequence ID" value="GMA86125.1"/>
    <property type="molecule type" value="Genomic_DNA"/>
</dbReference>
<evidence type="ECO:0000313" key="3">
    <source>
        <dbReference type="Proteomes" id="UP001157017"/>
    </source>
</evidence>
<dbReference type="PANTHER" id="PTHR10668:SF105">
    <property type="entry name" value="DEHYDROGENASE-RELATED"/>
    <property type="match status" value="1"/>
</dbReference>
<feature type="compositionally biased region" description="Basic residues" evidence="1">
    <location>
        <begin position="95"/>
        <end position="129"/>
    </location>
</feature>
<dbReference type="PRINTS" id="PR00419">
    <property type="entry name" value="ADXRDTASE"/>
</dbReference>
<keyword evidence="3" id="KW-1185">Reference proteome</keyword>
<dbReference type="Proteomes" id="UP001157017">
    <property type="component" value="Unassembled WGS sequence"/>
</dbReference>
<dbReference type="Pfam" id="PF13450">
    <property type="entry name" value="NAD_binding_8"/>
    <property type="match status" value="1"/>
</dbReference>
<evidence type="ECO:0000256" key="1">
    <source>
        <dbReference type="SAM" id="MobiDB-lite"/>
    </source>
</evidence>
<name>A0ABQ6JH03_9ACTN</name>
<dbReference type="Gene3D" id="3.50.50.60">
    <property type="entry name" value="FAD/NAD(P)-binding domain"/>
    <property type="match status" value="1"/>
</dbReference>
<organism evidence="2 3">
    <name type="scientific">Angustibacter aerolatus</name>
    <dbReference type="NCBI Taxonomy" id="1162965"/>
    <lineage>
        <taxon>Bacteria</taxon>
        <taxon>Bacillati</taxon>
        <taxon>Actinomycetota</taxon>
        <taxon>Actinomycetes</taxon>
        <taxon>Kineosporiales</taxon>
        <taxon>Kineosporiaceae</taxon>
    </lineage>
</organism>
<protein>
    <recommendedName>
        <fullName evidence="4">FAD-dependent oxidoreductase 2 FAD binding domain-containing protein</fullName>
    </recommendedName>
</protein>